<feature type="region of interest" description="Disordered" evidence="2">
    <location>
        <begin position="1"/>
        <end position="38"/>
    </location>
</feature>
<evidence type="ECO:0000313" key="3">
    <source>
        <dbReference type="EMBL" id="KAF2655532.1"/>
    </source>
</evidence>
<proteinExistence type="predicted"/>
<feature type="region of interest" description="Disordered" evidence="2">
    <location>
        <begin position="72"/>
        <end position="148"/>
    </location>
</feature>
<accession>A0A6A6T784</accession>
<keyword evidence="4" id="KW-1185">Reference proteome</keyword>
<dbReference type="AlphaFoldDB" id="A0A6A6T784"/>
<gene>
    <name evidence="3" type="ORF">K491DRAFT_716217</name>
</gene>
<organism evidence="3 4">
    <name type="scientific">Lophiostoma macrostomum CBS 122681</name>
    <dbReference type="NCBI Taxonomy" id="1314788"/>
    <lineage>
        <taxon>Eukaryota</taxon>
        <taxon>Fungi</taxon>
        <taxon>Dikarya</taxon>
        <taxon>Ascomycota</taxon>
        <taxon>Pezizomycotina</taxon>
        <taxon>Dothideomycetes</taxon>
        <taxon>Pleosporomycetidae</taxon>
        <taxon>Pleosporales</taxon>
        <taxon>Lophiostomataceae</taxon>
        <taxon>Lophiostoma</taxon>
    </lineage>
</organism>
<dbReference type="OrthoDB" id="3799096at2759"/>
<feature type="coiled-coil region" evidence="1">
    <location>
        <begin position="388"/>
        <end position="429"/>
    </location>
</feature>
<protein>
    <submittedName>
        <fullName evidence="3">Uncharacterized protein</fullName>
    </submittedName>
</protein>
<evidence type="ECO:0000313" key="4">
    <source>
        <dbReference type="Proteomes" id="UP000799324"/>
    </source>
</evidence>
<keyword evidence="1" id="KW-0175">Coiled coil</keyword>
<reference evidence="3" key="1">
    <citation type="journal article" date="2020" name="Stud. Mycol.">
        <title>101 Dothideomycetes genomes: a test case for predicting lifestyles and emergence of pathogens.</title>
        <authorList>
            <person name="Haridas S."/>
            <person name="Albert R."/>
            <person name="Binder M."/>
            <person name="Bloem J."/>
            <person name="Labutti K."/>
            <person name="Salamov A."/>
            <person name="Andreopoulos B."/>
            <person name="Baker S."/>
            <person name="Barry K."/>
            <person name="Bills G."/>
            <person name="Bluhm B."/>
            <person name="Cannon C."/>
            <person name="Castanera R."/>
            <person name="Culley D."/>
            <person name="Daum C."/>
            <person name="Ezra D."/>
            <person name="Gonzalez J."/>
            <person name="Henrissat B."/>
            <person name="Kuo A."/>
            <person name="Liang C."/>
            <person name="Lipzen A."/>
            <person name="Lutzoni F."/>
            <person name="Magnuson J."/>
            <person name="Mondo S."/>
            <person name="Nolan M."/>
            <person name="Ohm R."/>
            <person name="Pangilinan J."/>
            <person name="Park H.-J."/>
            <person name="Ramirez L."/>
            <person name="Alfaro M."/>
            <person name="Sun H."/>
            <person name="Tritt A."/>
            <person name="Yoshinaga Y."/>
            <person name="Zwiers L.-H."/>
            <person name="Turgeon B."/>
            <person name="Goodwin S."/>
            <person name="Spatafora J."/>
            <person name="Crous P."/>
            <person name="Grigoriev I."/>
        </authorList>
    </citation>
    <scope>NUCLEOTIDE SEQUENCE</scope>
    <source>
        <strain evidence="3">CBS 122681</strain>
    </source>
</reference>
<name>A0A6A6T784_9PLEO</name>
<dbReference type="Proteomes" id="UP000799324">
    <property type="component" value="Unassembled WGS sequence"/>
</dbReference>
<evidence type="ECO:0000256" key="1">
    <source>
        <dbReference type="SAM" id="Coils"/>
    </source>
</evidence>
<evidence type="ECO:0000256" key="2">
    <source>
        <dbReference type="SAM" id="MobiDB-lite"/>
    </source>
</evidence>
<feature type="compositionally biased region" description="Low complexity" evidence="2">
    <location>
        <begin position="97"/>
        <end position="124"/>
    </location>
</feature>
<dbReference type="EMBL" id="MU004348">
    <property type="protein sequence ID" value="KAF2655532.1"/>
    <property type="molecule type" value="Genomic_DNA"/>
</dbReference>
<sequence length="543" mass="59612">MRSHRALSRSPIRGGNDQDGFHHFEFPASDHAQGDRRDSIARRGSWGTLEGSPGPTLYPQSFGAHSQVSLENPFLDTNGHADETSRGHRLRRSTNNLPLRGSLASSSRSAARSSTRLPRSTTAPNLHTRLERIQESQSSPNVGGSFLNPMRMSNRDSIARWQYTATTLDQGLVHSPITPRPFNEKETHSLDARLFGSHEDVTLGPNQSASQVHGRSASTRPLNRLSPAHMDDIVMSGPAFAALVDKHRAQQSIFPDRGANLLSGLDPKYKAAHPPAVGPVLSPSPKTKPLGDPYKKPPSITLDEQLSRHALGPPPPEDAQTYTAAGLLAVLAKVYAPGDVPEPVRAAMPPYGHVKSSAEHFGAQTVYNGDGGRQAVSQKEREYLSHFIDTLLAKQAALESEKAGWEAEKAEYEEALEDKEVDKAHLTTDISAHYDQARANLAYAKSLERFTRHLVQKLAHDDALAIVGVAASLDLNLATIMSNSDAEHVLMQAERRSHRNTSDVKYWKGRWEEACVHARNLETEAVRHWRARALAAEKVLDET</sequence>
<feature type="region of interest" description="Disordered" evidence="2">
    <location>
        <begin position="274"/>
        <end position="300"/>
    </location>
</feature>